<dbReference type="AlphaFoldDB" id="A0A9P0H5M6"/>
<accession>A0A9P0H5M6</accession>
<organism evidence="2 3">
    <name type="scientific">Nezara viridula</name>
    <name type="common">Southern green stink bug</name>
    <name type="synonym">Cimex viridulus</name>
    <dbReference type="NCBI Taxonomy" id="85310"/>
    <lineage>
        <taxon>Eukaryota</taxon>
        <taxon>Metazoa</taxon>
        <taxon>Ecdysozoa</taxon>
        <taxon>Arthropoda</taxon>
        <taxon>Hexapoda</taxon>
        <taxon>Insecta</taxon>
        <taxon>Pterygota</taxon>
        <taxon>Neoptera</taxon>
        <taxon>Paraneoptera</taxon>
        <taxon>Hemiptera</taxon>
        <taxon>Heteroptera</taxon>
        <taxon>Panheteroptera</taxon>
        <taxon>Pentatomomorpha</taxon>
        <taxon>Pentatomoidea</taxon>
        <taxon>Pentatomidae</taxon>
        <taxon>Pentatominae</taxon>
        <taxon>Nezara</taxon>
    </lineage>
</organism>
<gene>
    <name evidence="2" type="ORF">NEZAVI_LOCUS6068</name>
</gene>
<evidence type="ECO:0000256" key="1">
    <source>
        <dbReference type="SAM" id="Coils"/>
    </source>
</evidence>
<name>A0A9P0H5M6_NEZVI</name>
<sequence length="199" mass="23345">MSELENMICGLQSDLDQKHCVIQSLQIENEQLQVGTIDTNRRSEEISNQLNVLKAELKEKNALLDKFNSMAYTPAEETRIDLLNEARVDEALKNVKWLEGKLEEKECLLNKITEEQNALQNENQQMKLELCTQSKRVDELNKEIECFKTLLEENEQESQNKECKIRCELEEANYALNVDHQRLKEYEEQINFLDTAFIF</sequence>
<keyword evidence="3" id="KW-1185">Reference proteome</keyword>
<proteinExistence type="predicted"/>
<keyword evidence="1" id="KW-0175">Coiled coil</keyword>
<protein>
    <submittedName>
        <fullName evidence="2">Uncharacterized protein</fullName>
    </submittedName>
</protein>
<dbReference type="EMBL" id="OV725079">
    <property type="protein sequence ID" value="CAH1395893.1"/>
    <property type="molecule type" value="Genomic_DNA"/>
</dbReference>
<reference evidence="2" key="1">
    <citation type="submission" date="2022-01" db="EMBL/GenBank/DDBJ databases">
        <authorList>
            <person name="King R."/>
        </authorList>
    </citation>
    <scope>NUCLEOTIDE SEQUENCE</scope>
</reference>
<feature type="coiled-coil region" evidence="1">
    <location>
        <begin position="95"/>
        <end position="189"/>
    </location>
</feature>
<dbReference type="Proteomes" id="UP001152798">
    <property type="component" value="Chromosome 3"/>
</dbReference>
<feature type="coiled-coil region" evidence="1">
    <location>
        <begin position="43"/>
        <end position="70"/>
    </location>
</feature>
<evidence type="ECO:0000313" key="3">
    <source>
        <dbReference type="Proteomes" id="UP001152798"/>
    </source>
</evidence>
<evidence type="ECO:0000313" key="2">
    <source>
        <dbReference type="EMBL" id="CAH1395893.1"/>
    </source>
</evidence>